<evidence type="ECO:0000256" key="2">
    <source>
        <dbReference type="ARBA" id="ARBA00023125"/>
    </source>
</evidence>
<feature type="non-terminal residue" evidence="5">
    <location>
        <position position="1"/>
    </location>
</feature>
<evidence type="ECO:0000313" key="6">
    <source>
        <dbReference type="Proteomes" id="UP000670947"/>
    </source>
</evidence>
<dbReference type="SMART" id="SM00342">
    <property type="entry name" value="HTH_ARAC"/>
    <property type="match status" value="1"/>
</dbReference>
<dbReference type="PANTHER" id="PTHR43280:SF28">
    <property type="entry name" value="HTH-TYPE TRANSCRIPTIONAL ACTIVATOR RHAS"/>
    <property type="match status" value="1"/>
</dbReference>
<accession>A0ABS3WID1</accession>
<evidence type="ECO:0000256" key="1">
    <source>
        <dbReference type="ARBA" id="ARBA00023015"/>
    </source>
</evidence>
<dbReference type="EMBL" id="JAGGDJ010000047">
    <property type="protein sequence ID" value="MBO7748084.1"/>
    <property type="molecule type" value="Genomic_DNA"/>
</dbReference>
<dbReference type="InterPro" id="IPR020449">
    <property type="entry name" value="Tscrpt_reg_AraC-type_HTH"/>
</dbReference>
<evidence type="ECO:0000259" key="4">
    <source>
        <dbReference type="PROSITE" id="PS01124"/>
    </source>
</evidence>
<keyword evidence="1" id="KW-0805">Transcription regulation</keyword>
<comment type="caution">
    <text evidence="5">The sequence shown here is derived from an EMBL/GenBank/DDBJ whole genome shotgun (WGS) entry which is preliminary data.</text>
</comment>
<proteinExistence type="predicted"/>
<dbReference type="PRINTS" id="PR00032">
    <property type="entry name" value="HTHARAC"/>
</dbReference>
<dbReference type="Proteomes" id="UP000670947">
    <property type="component" value="Unassembled WGS sequence"/>
</dbReference>
<keyword evidence="6" id="KW-1185">Reference proteome</keyword>
<keyword evidence="2" id="KW-0238">DNA-binding</keyword>
<dbReference type="InterPro" id="IPR018060">
    <property type="entry name" value="HTH_AraC"/>
</dbReference>
<dbReference type="SUPFAM" id="SSF46689">
    <property type="entry name" value="Homeodomain-like"/>
    <property type="match status" value="2"/>
</dbReference>
<dbReference type="PROSITE" id="PS01124">
    <property type="entry name" value="HTH_ARAC_FAMILY_2"/>
    <property type="match status" value="1"/>
</dbReference>
<gene>
    <name evidence="5" type="ORF">I8J29_28220</name>
</gene>
<reference evidence="5 6" key="1">
    <citation type="submission" date="2021-03" db="EMBL/GenBank/DDBJ databases">
        <title>Paenibacillus artemisicola MWE-103 whole genome sequence.</title>
        <authorList>
            <person name="Ham Y.J."/>
        </authorList>
    </citation>
    <scope>NUCLEOTIDE SEQUENCE [LARGE SCALE GENOMIC DNA]</scope>
    <source>
        <strain evidence="5 6">MWE-103</strain>
    </source>
</reference>
<sequence>TREPSRADGAEGGRPGEEPVSALLTQAKQYIRDHYDRSLTLKEVAEQVHVSGSHLFALFKNSGQTFLSFLTSIRLQRAMELLSGTNLKIYEIVEQVGYSDPAYFTEVFKKHTGRTPHEYRSRSR</sequence>
<dbReference type="PANTHER" id="PTHR43280">
    <property type="entry name" value="ARAC-FAMILY TRANSCRIPTIONAL REGULATOR"/>
    <property type="match status" value="1"/>
</dbReference>
<evidence type="ECO:0000313" key="5">
    <source>
        <dbReference type="EMBL" id="MBO7748084.1"/>
    </source>
</evidence>
<dbReference type="Gene3D" id="1.10.10.60">
    <property type="entry name" value="Homeodomain-like"/>
    <property type="match status" value="2"/>
</dbReference>
<name>A0ABS3WID1_9BACL</name>
<protein>
    <submittedName>
        <fullName evidence="5">Helix-turn-helix transcriptional regulator</fullName>
    </submittedName>
</protein>
<dbReference type="InterPro" id="IPR009057">
    <property type="entry name" value="Homeodomain-like_sf"/>
</dbReference>
<dbReference type="RefSeq" id="WP_208850686.1">
    <property type="nucleotide sequence ID" value="NZ_JAGGDJ010000047.1"/>
</dbReference>
<feature type="domain" description="HTH araC/xylS-type" evidence="4">
    <location>
        <begin position="25"/>
        <end position="122"/>
    </location>
</feature>
<evidence type="ECO:0000256" key="3">
    <source>
        <dbReference type="ARBA" id="ARBA00023163"/>
    </source>
</evidence>
<dbReference type="Pfam" id="PF12833">
    <property type="entry name" value="HTH_18"/>
    <property type="match status" value="1"/>
</dbReference>
<keyword evidence="3" id="KW-0804">Transcription</keyword>
<organism evidence="5 6">
    <name type="scientific">Paenibacillus artemisiicola</name>
    <dbReference type="NCBI Taxonomy" id="1172618"/>
    <lineage>
        <taxon>Bacteria</taxon>
        <taxon>Bacillati</taxon>
        <taxon>Bacillota</taxon>
        <taxon>Bacilli</taxon>
        <taxon>Bacillales</taxon>
        <taxon>Paenibacillaceae</taxon>
        <taxon>Paenibacillus</taxon>
    </lineage>
</organism>